<feature type="domain" description="TonB-dependent receptor-like beta-barrel" evidence="15">
    <location>
        <begin position="236"/>
        <end position="656"/>
    </location>
</feature>
<keyword evidence="4" id="KW-0410">Iron transport</keyword>
<dbReference type="SUPFAM" id="SSF56935">
    <property type="entry name" value="Porins"/>
    <property type="match status" value="1"/>
</dbReference>
<gene>
    <name evidence="17" type="ORF">B7G68_15605</name>
</gene>
<name>A0ABN5IVQ0_9CAUL</name>
<keyword evidence="2 12" id="KW-0813">Transport</keyword>
<dbReference type="PROSITE" id="PS52016">
    <property type="entry name" value="TONB_DEPENDENT_REC_3"/>
    <property type="match status" value="1"/>
</dbReference>
<evidence type="ECO:0000256" key="6">
    <source>
        <dbReference type="ARBA" id="ARBA00022729"/>
    </source>
</evidence>
<keyword evidence="10 12" id="KW-0472">Membrane</keyword>
<evidence type="ECO:0000256" key="12">
    <source>
        <dbReference type="PROSITE-ProRule" id="PRU01360"/>
    </source>
</evidence>
<evidence type="ECO:0000256" key="14">
    <source>
        <dbReference type="SAM" id="SignalP"/>
    </source>
</evidence>
<evidence type="ECO:0000259" key="16">
    <source>
        <dbReference type="Pfam" id="PF07715"/>
    </source>
</evidence>
<evidence type="ECO:0000256" key="8">
    <source>
        <dbReference type="ARBA" id="ARBA00023065"/>
    </source>
</evidence>
<comment type="subcellular location">
    <subcellularLocation>
        <location evidence="1 12">Cell outer membrane</location>
        <topology evidence="1 12">Multi-pass membrane protein</topology>
    </subcellularLocation>
</comment>
<dbReference type="PANTHER" id="PTHR32552">
    <property type="entry name" value="FERRICHROME IRON RECEPTOR-RELATED"/>
    <property type="match status" value="1"/>
</dbReference>
<keyword evidence="5 12" id="KW-0812">Transmembrane</keyword>
<evidence type="ECO:0000256" key="2">
    <source>
        <dbReference type="ARBA" id="ARBA00022448"/>
    </source>
</evidence>
<dbReference type="Proteomes" id="UP000240527">
    <property type="component" value="Chromosome"/>
</dbReference>
<proteinExistence type="inferred from homology"/>
<dbReference type="InterPro" id="IPR036942">
    <property type="entry name" value="Beta-barrel_TonB_sf"/>
</dbReference>
<evidence type="ECO:0000313" key="18">
    <source>
        <dbReference type="Proteomes" id="UP000240527"/>
    </source>
</evidence>
<dbReference type="InterPro" id="IPR039426">
    <property type="entry name" value="TonB-dep_rcpt-like"/>
</dbReference>
<keyword evidence="8" id="KW-0406">Ion transport</keyword>
<keyword evidence="3 12" id="KW-1134">Transmembrane beta strand</keyword>
<protein>
    <submittedName>
        <fullName evidence="17">TonB-dependent receptor</fullName>
    </submittedName>
</protein>
<evidence type="ECO:0000256" key="4">
    <source>
        <dbReference type="ARBA" id="ARBA00022496"/>
    </source>
</evidence>
<dbReference type="InterPro" id="IPR037066">
    <property type="entry name" value="Plug_dom_sf"/>
</dbReference>
<dbReference type="Pfam" id="PF07715">
    <property type="entry name" value="Plug"/>
    <property type="match status" value="1"/>
</dbReference>
<evidence type="ECO:0000256" key="3">
    <source>
        <dbReference type="ARBA" id="ARBA00022452"/>
    </source>
</evidence>
<keyword evidence="18" id="KW-1185">Reference proteome</keyword>
<feature type="domain" description="TonB-dependent receptor plug" evidence="16">
    <location>
        <begin position="67"/>
        <end position="174"/>
    </location>
</feature>
<evidence type="ECO:0000256" key="9">
    <source>
        <dbReference type="ARBA" id="ARBA00023077"/>
    </source>
</evidence>
<keyword evidence="9 13" id="KW-0798">TonB box</keyword>
<evidence type="ECO:0000256" key="7">
    <source>
        <dbReference type="ARBA" id="ARBA00023004"/>
    </source>
</evidence>
<keyword evidence="6 14" id="KW-0732">Signal</keyword>
<evidence type="ECO:0000256" key="11">
    <source>
        <dbReference type="ARBA" id="ARBA00023237"/>
    </source>
</evidence>
<evidence type="ECO:0000259" key="15">
    <source>
        <dbReference type="Pfam" id="PF00593"/>
    </source>
</evidence>
<dbReference type="EMBL" id="CP027850">
    <property type="protein sequence ID" value="AVQ03145.1"/>
    <property type="molecule type" value="Genomic_DNA"/>
</dbReference>
<dbReference type="RefSeq" id="WP_013080136.1">
    <property type="nucleotide sequence ID" value="NZ_CP027850.1"/>
</dbReference>
<dbReference type="InterPro" id="IPR012910">
    <property type="entry name" value="Plug_dom"/>
</dbReference>
<comment type="similarity">
    <text evidence="12 13">Belongs to the TonB-dependent receptor family.</text>
</comment>
<dbReference type="Gene3D" id="2.40.170.20">
    <property type="entry name" value="TonB-dependent receptor, beta-barrel domain"/>
    <property type="match status" value="1"/>
</dbReference>
<evidence type="ECO:0000256" key="1">
    <source>
        <dbReference type="ARBA" id="ARBA00004571"/>
    </source>
</evidence>
<keyword evidence="11 12" id="KW-0998">Cell outer membrane</keyword>
<evidence type="ECO:0000256" key="5">
    <source>
        <dbReference type="ARBA" id="ARBA00022692"/>
    </source>
</evidence>
<keyword evidence="17" id="KW-0675">Receptor</keyword>
<reference evidence="17 18" key="1">
    <citation type="journal article" date="2015" name="Biotechnol. Bioeng.">
        <title>Genome sequence and phenotypic characterization of Caulobacter segnis.</title>
        <authorList>
            <person name="Patel S."/>
            <person name="Fletcher B."/>
            <person name="Scott D.C."/>
            <person name="Ely B."/>
        </authorList>
    </citation>
    <scope>NUCLEOTIDE SEQUENCE [LARGE SCALE GENOMIC DNA]</scope>
    <source>
        <strain evidence="17 18">TK0059</strain>
    </source>
</reference>
<organism evidence="17 18">
    <name type="scientific">Caulobacter segnis</name>
    <dbReference type="NCBI Taxonomy" id="88688"/>
    <lineage>
        <taxon>Bacteria</taxon>
        <taxon>Pseudomonadati</taxon>
        <taxon>Pseudomonadota</taxon>
        <taxon>Alphaproteobacteria</taxon>
        <taxon>Caulobacterales</taxon>
        <taxon>Caulobacteraceae</taxon>
        <taxon>Caulobacter</taxon>
    </lineage>
</organism>
<dbReference type="Pfam" id="PF00593">
    <property type="entry name" value="TonB_dep_Rec_b-barrel"/>
    <property type="match status" value="1"/>
</dbReference>
<accession>A0ABN5IVQ0</accession>
<keyword evidence="7" id="KW-0408">Iron</keyword>
<dbReference type="Gene3D" id="2.170.130.10">
    <property type="entry name" value="TonB-dependent receptor, plug domain"/>
    <property type="match status" value="1"/>
</dbReference>
<evidence type="ECO:0000256" key="10">
    <source>
        <dbReference type="ARBA" id="ARBA00023136"/>
    </source>
</evidence>
<feature type="chain" id="PRO_5047240600" evidence="14">
    <location>
        <begin position="22"/>
        <end position="689"/>
    </location>
</feature>
<feature type="signal peptide" evidence="14">
    <location>
        <begin position="1"/>
        <end position="21"/>
    </location>
</feature>
<evidence type="ECO:0000256" key="13">
    <source>
        <dbReference type="RuleBase" id="RU003357"/>
    </source>
</evidence>
<evidence type="ECO:0000313" key="17">
    <source>
        <dbReference type="EMBL" id="AVQ03145.1"/>
    </source>
</evidence>
<sequence length="689" mass="74985">MSFRLTLLSTATLLLAAPALAETTASAPPPAAPSAAVEDASSARDGVSFTVGEVLITAAGAAGSAKSLLTSVDRLGGDVAQAANVDYAWELIGKMPGVLVTDFNQGTTSGKFSFRGFNGEGEINAVKLLIDGVPSNGNDGNMPYLDMVFPLDIAGVEVVRGTSDPRYGLHAIAGSTNILTRVGGTYLDAKVLAGTYATYDGQVSAGYERGDISQNYLVAYRQSDGYRDHAALDRVSLAGKWFYQPNDALRAGVIARYYKGNADEPGYLTETQAVAAPRSTNDYNRTDGDTRKMGQYSLHLDWTPTSALSWSNSLYLNTLRDDRYVKYSAGASQQRRYADEEHWGAMTALRYEPQVAALSRLVFEVGGDVQRQDNISLRYNTIERVVTSQTRDQKFNLTVGGVYVQSVIEPTSWLTLTPAWRIDWVDGQFLNRLTGKASPVNDYGAIQQPKFSLALRPAEGVTVYGNWGKSFQIGVGSGAYLIPPRTTDLDPSINEGWEAGARYAPTDAFTTRLSVWGQTATGELKRKLNDPSGDFDNLGSTKREGVDLQVDAKLTPRLAIWGAAAWQRARIRTPDPATPNLAGKKIDHLPERMFSGGVNFKASQRLTLSASASDQRAYELTTNNDHGRYGDYVSVDLDAAYRVNARLELRLQVKNLTDASREYVWWDGAQTLHSPGEGRAAYVSARVRY</sequence>
<dbReference type="PANTHER" id="PTHR32552:SF68">
    <property type="entry name" value="FERRICHROME OUTER MEMBRANE TRANSPORTER_PHAGE RECEPTOR"/>
    <property type="match status" value="1"/>
</dbReference>
<dbReference type="InterPro" id="IPR000531">
    <property type="entry name" value="Beta-barrel_TonB"/>
</dbReference>